<gene>
    <name evidence="1" type="ORF">AXG55_09675</name>
</gene>
<dbReference type="RefSeq" id="WP_148697911.1">
    <property type="nucleotide sequence ID" value="NZ_CP017834.1"/>
</dbReference>
<sequence>MSFILRSFFIFSLGTALISCSNSDSSKTNPDAKLATDSAELGSIIVTRSPGSDLAPTAPPAEKYPEIGEYQRDSKSIKSHKDSLKKILFIENNEEKIGNNMVLYTFLDLTNVSVSDNITIGETIFPKYNQQIAIFKIFYNKSNKLIAFQKCSVKLDSYNYDSYLDLQMSHNSEINTEGAAIETKEIINKNVFNDIELNQNTSFLNSTCKQLHNFHIKITVHNDTRPLSGGLKWFNVNLSYYNDYKTNLKLDAREKITDKLAREFTPFEQYTHIFK</sequence>
<dbReference type="EMBL" id="CP017834">
    <property type="protein sequence ID" value="APJ04159.1"/>
    <property type="molecule type" value="Genomic_DNA"/>
</dbReference>
<evidence type="ECO:0008006" key="3">
    <source>
        <dbReference type="Google" id="ProtNLM"/>
    </source>
</evidence>
<dbReference type="STRING" id="1915309.AXG55_09675"/>
<dbReference type="Proteomes" id="UP000184731">
    <property type="component" value="Chromosome"/>
</dbReference>
<evidence type="ECO:0000313" key="2">
    <source>
        <dbReference type="Proteomes" id="UP000184731"/>
    </source>
</evidence>
<accession>A0A1L4D1S6</accession>
<reference evidence="1 2" key="1">
    <citation type="submission" date="2016-10" db="EMBL/GenBank/DDBJ databases">
        <title>Silvanigrella aquatica sp. nov., isolated from a freshwater lake located in the Black Forest, Germany, description of Silvanigrellaceae fam. nov., Silvanigrellales ord. nov., reclassification of the order Bdellovibrionales in the class Oligoflexia, reclassification of the families Bacteriovoracaceae and Halobacteriovoraceae in the new order Bacteriovoracales ord. nov., and reclassification of the family Pseudobacteriovoracaceae in the order Oligoflexiales.</title>
        <authorList>
            <person name="Hahn M.W."/>
            <person name="Schmidt J."/>
            <person name="Koll U."/>
            <person name="Rohde M."/>
            <person name="Verbag S."/>
            <person name="Pitt A."/>
            <person name="Nakai R."/>
            <person name="Naganuma T."/>
            <person name="Lang E."/>
        </authorList>
    </citation>
    <scope>NUCLEOTIDE SEQUENCE [LARGE SCALE GENOMIC DNA]</scope>
    <source>
        <strain evidence="1 2">MWH-Nonnen-W8red</strain>
    </source>
</reference>
<dbReference type="AlphaFoldDB" id="A0A1L4D1S6"/>
<protein>
    <recommendedName>
        <fullName evidence="3">Lipoprotein</fullName>
    </recommendedName>
</protein>
<dbReference type="PROSITE" id="PS51257">
    <property type="entry name" value="PROKAR_LIPOPROTEIN"/>
    <property type="match status" value="1"/>
</dbReference>
<organism evidence="1 2">
    <name type="scientific">Silvanigrella aquatica</name>
    <dbReference type="NCBI Taxonomy" id="1915309"/>
    <lineage>
        <taxon>Bacteria</taxon>
        <taxon>Pseudomonadati</taxon>
        <taxon>Bdellovibrionota</taxon>
        <taxon>Oligoflexia</taxon>
        <taxon>Silvanigrellales</taxon>
        <taxon>Silvanigrellaceae</taxon>
        <taxon>Silvanigrella</taxon>
    </lineage>
</organism>
<evidence type="ECO:0000313" key="1">
    <source>
        <dbReference type="EMBL" id="APJ04159.1"/>
    </source>
</evidence>
<dbReference type="KEGG" id="saqi:AXG55_09675"/>
<name>A0A1L4D1S6_9BACT</name>
<proteinExistence type="predicted"/>
<keyword evidence="2" id="KW-1185">Reference proteome</keyword>